<dbReference type="RefSeq" id="XP_015654267.1">
    <property type="nucleotide sequence ID" value="XM_015807318.1"/>
</dbReference>
<dbReference type="SMART" id="SM00064">
    <property type="entry name" value="FYVE"/>
    <property type="match status" value="1"/>
</dbReference>
<keyword evidence="1" id="KW-0479">Metal-binding</keyword>
<dbReference type="InterPro" id="IPR000306">
    <property type="entry name" value="Znf_FYVE"/>
</dbReference>
<dbReference type="AlphaFoldDB" id="A0A0N0VDJ4"/>
<keyword evidence="3" id="KW-0862">Zinc</keyword>
<dbReference type="Gene3D" id="3.30.40.10">
    <property type="entry name" value="Zinc/RING finger domain, C3HC4 (zinc finger)"/>
    <property type="match status" value="1"/>
</dbReference>
<dbReference type="InterPro" id="IPR011011">
    <property type="entry name" value="Znf_FYVE_PHD"/>
</dbReference>
<keyword evidence="2 4" id="KW-0863">Zinc-finger</keyword>
<dbReference type="GeneID" id="26908628"/>
<evidence type="ECO:0000313" key="9">
    <source>
        <dbReference type="Proteomes" id="UP000037923"/>
    </source>
</evidence>
<accession>A0A0N0VDJ4</accession>
<dbReference type="Proteomes" id="UP000037923">
    <property type="component" value="Unassembled WGS sequence"/>
</dbReference>
<comment type="caution">
    <text evidence="8">The sequence shown here is derived from an EMBL/GenBank/DDBJ whole genome shotgun (WGS) entry which is preliminary data.</text>
</comment>
<dbReference type="OrthoDB" id="267838at2759"/>
<feature type="domain" description="FYVE-type" evidence="7">
    <location>
        <begin position="19"/>
        <end position="79"/>
    </location>
</feature>
<feature type="region of interest" description="Disordered" evidence="6">
    <location>
        <begin position="152"/>
        <end position="184"/>
    </location>
</feature>
<dbReference type="Pfam" id="PF01363">
    <property type="entry name" value="FYVE"/>
    <property type="match status" value="1"/>
</dbReference>
<evidence type="ECO:0000259" key="7">
    <source>
        <dbReference type="PROSITE" id="PS50178"/>
    </source>
</evidence>
<dbReference type="InterPro" id="IPR013083">
    <property type="entry name" value="Znf_RING/FYVE/PHD"/>
</dbReference>
<feature type="coiled-coil region" evidence="5">
    <location>
        <begin position="99"/>
        <end position="147"/>
    </location>
</feature>
<dbReference type="CDD" id="cd00065">
    <property type="entry name" value="FYVE_like_SF"/>
    <property type="match status" value="1"/>
</dbReference>
<feature type="coiled-coil region" evidence="5">
    <location>
        <begin position="190"/>
        <end position="217"/>
    </location>
</feature>
<feature type="coiled-coil region" evidence="5">
    <location>
        <begin position="757"/>
        <end position="840"/>
    </location>
</feature>
<feature type="region of interest" description="Disordered" evidence="6">
    <location>
        <begin position="484"/>
        <end position="505"/>
    </location>
</feature>
<evidence type="ECO:0000256" key="5">
    <source>
        <dbReference type="SAM" id="Coils"/>
    </source>
</evidence>
<organism evidence="8 9">
    <name type="scientific">Leptomonas pyrrhocoris</name>
    <name type="common">Firebug parasite</name>
    <dbReference type="NCBI Taxonomy" id="157538"/>
    <lineage>
        <taxon>Eukaryota</taxon>
        <taxon>Discoba</taxon>
        <taxon>Euglenozoa</taxon>
        <taxon>Kinetoplastea</taxon>
        <taxon>Metakinetoplastina</taxon>
        <taxon>Trypanosomatida</taxon>
        <taxon>Trypanosomatidae</taxon>
        <taxon>Leishmaniinae</taxon>
        <taxon>Leptomonas</taxon>
    </lineage>
</organism>
<feature type="coiled-coil region" evidence="5">
    <location>
        <begin position="655"/>
        <end position="728"/>
    </location>
</feature>
<feature type="compositionally biased region" description="Low complexity" evidence="6">
    <location>
        <begin position="841"/>
        <end position="858"/>
    </location>
</feature>
<dbReference type="OMA" id="HRCHLLE"/>
<evidence type="ECO:0000256" key="1">
    <source>
        <dbReference type="ARBA" id="ARBA00022723"/>
    </source>
</evidence>
<gene>
    <name evidence="8" type="ORF">ABB37_08343</name>
</gene>
<protein>
    <recommendedName>
        <fullName evidence="7">FYVE-type domain-containing protein</fullName>
    </recommendedName>
</protein>
<feature type="region of interest" description="Disordered" evidence="6">
    <location>
        <begin position="342"/>
        <end position="370"/>
    </location>
</feature>
<evidence type="ECO:0000313" key="8">
    <source>
        <dbReference type="EMBL" id="KPA75828.1"/>
    </source>
</evidence>
<sequence>MQNKNFPFQAVPQSHWPLTSSAHKCVVCGKTFGLFQTAENCRGCGRVCCSSCLSDHLVLPGQPGTAPVPVCQICADSITRTYEEAEMTMQRCQLLEEIVNEQALQAEKTRSDLREQQEENKLLRHEKEQLKATIARMEIEAEVAAAKVEATTRATAASTPPAVASPTASPVKPDSDTNALGDGALSEGSLAAMEEKLNKKKRQLDMREATLKDALKKVSADAAKNADQRAALQEQEKQLTALVTSKFTALFEEERQRLEDMSTDAVTDMQNQFVAWVGQQQDGVIERRRKYEQLMEERQHRTAAELVEMRTSRDALQRQLELQTREIEKLQAEARNAAAAHSMLVGAAAQQQQEQQQQQEDRTEQQELNQGAIAATRRAEKAEGEVHRLQAELDSTKALYTEETQAREIASAAYQSEQRQAQQRLEALTQGFRAQQEEAKADRDAAVAAARQAAAEHHAQELAAQQERLEAKAAADVEAAVQRERRQHAAAMERDNAQHGAEKEALENTVKELERRLQEAVMAEEQQPLDAPPKPTVEEAEQKEEAAAAALAHLQELHLHEAAAWAASQNQLEARLREAESQREDTLKDSAAAFARAAQEHAATVAELTAEHQREKAAWETKTTQLKRAQAQQEDGLQRQDKTWREEKAALLKTCNDLEARLETRKKAAWQLQQQLRDCKQQLSELQAQYQKKATEEETATVAQSRAATTLQRSAAALVKEVQQAQQRVLTEHTAAVTHIRSELQETAKAASAASSQKKTREAVKQLASQVASVKEEKEEVQQQLKAEQERRSNAEAKLEKLKASLYSMQSTEQQQRQTMAELQEKYHHVADELEAVKAAKATQAALSESPSPSPSRSLENETHLLGVQQHWVQQQAHVEGLYAMALTTVLQHEWSAAMDVVVEHLASEAWKQRQMRARNATALENTTSTIREVQEDLRVRAQALVQRQTEVEEQERRIAEKKKRVDAVCRDLYAVAKELRTKHLDGTDCAGVEQLVRSARVVGEDV</sequence>
<dbReference type="SUPFAM" id="SSF57903">
    <property type="entry name" value="FYVE/PHD zinc finger"/>
    <property type="match status" value="1"/>
</dbReference>
<name>A0A0N0VDJ4_LEPPY</name>
<reference evidence="8 9" key="1">
    <citation type="submission" date="2015-07" db="EMBL/GenBank/DDBJ databases">
        <title>High-quality genome of monoxenous trypanosomatid Leptomonas pyrrhocoris.</title>
        <authorList>
            <person name="Flegontov P."/>
            <person name="Butenko A."/>
            <person name="Firsov S."/>
            <person name="Vlcek C."/>
            <person name="Logacheva M.D."/>
            <person name="Field M."/>
            <person name="Filatov D."/>
            <person name="Flegontova O."/>
            <person name="Gerasimov E."/>
            <person name="Jackson A.P."/>
            <person name="Kelly S."/>
            <person name="Opperdoes F."/>
            <person name="O'Reilly A."/>
            <person name="Votypka J."/>
            <person name="Yurchenko V."/>
            <person name="Lukes J."/>
        </authorList>
    </citation>
    <scope>NUCLEOTIDE SEQUENCE [LARGE SCALE GENOMIC DNA]</scope>
    <source>
        <strain evidence="8">H10</strain>
    </source>
</reference>
<proteinExistence type="predicted"/>
<keyword evidence="5" id="KW-0175">Coiled coil</keyword>
<evidence type="ECO:0000256" key="4">
    <source>
        <dbReference type="PROSITE-ProRule" id="PRU00091"/>
    </source>
</evidence>
<dbReference type="InterPro" id="IPR017455">
    <property type="entry name" value="Znf_FYVE-rel"/>
</dbReference>
<dbReference type="VEuPathDB" id="TriTrypDB:LpyrH10_23_1280"/>
<feature type="compositionally biased region" description="Low complexity" evidence="6">
    <location>
        <begin position="152"/>
        <end position="170"/>
    </location>
</feature>
<evidence type="ECO:0000256" key="2">
    <source>
        <dbReference type="ARBA" id="ARBA00022771"/>
    </source>
</evidence>
<feature type="region of interest" description="Disordered" evidence="6">
    <location>
        <begin position="841"/>
        <end position="860"/>
    </location>
</feature>
<dbReference type="GO" id="GO:0008270">
    <property type="term" value="F:zinc ion binding"/>
    <property type="evidence" value="ECO:0007669"/>
    <property type="project" value="UniProtKB-KW"/>
</dbReference>
<feature type="compositionally biased region" description="Basic and acidic residues" evidence="6">
    <location>
        <begin position="491"/>
        <end position="505"/>
    </location>
</feature>
<evidence type="ECO:0000256" key="6">
    <source>
        <dbReference type="SAM" id="MobiDB-lite"/>
    </source>
</evidence>
<keyword evidence="9" id="KW-1185">Reference proteome</keyword>
<feature type="coiled-coil region" evidence="5">
    <location>
        <begin position="945"/>
        <end position="972"/>
    </location>
</feature>
<evidence type="ECO:0000256" key="3">
    <source>
        <dbReference type="ARBA" id="ARBA00022833"/>
    </source>
</evidence>
<dbReference type="EMBL" id="LGTL01000023">
    <property type="protein sequence ID" value="KPA75828.1"/>
    <property type="molecule type" value="Genomic_DNA"/>
</dbReference>
<dbReference type="PROSITE" id="PS50178">
    <property type="entry name" value="ZF_FYVE"/>
    <property type="match status" value="1"/>
</dbReference>